<dbReference type="AlphaFoldDB" id="A0A420J997"/>
<organism evidence="2 3">
    <name type="scientific">Golovinomyces cichoracearum</name>
    <dbReference type="NCBI Taxonomy" id="62708"/>
    <lineage>
        <taxon>Eukaryota</taxon>
        <taxon>Fungi</taxon>
        <taxon>Dikarya</taxon>
        <taxon>Ascomycota</taxon>
        <taxon>Pezizomycotina</taxon>
        <taxon>Leotiomycetes</taxon>
        <taxon>Erysiphales</taxon>
        <taxon>Erysiphaceae</taxon>
        <taxon>Golovinomyces</taxon>
    </lineage>
</organism>
<dbReference type="EMBL" id="MCBQ01001448">
    <property type="protein sequence ID" value="RKF83336.1"/>
    <property type="molecule type" value="Genomic_DNA"/>
</dbReference>
<reference evidence="2 3" key="1">
    <citation type="journal article" date="2018" name="BMC Genomics">
        <title>Comparative genome analyses reveal sequence features reflecting distinct modes of host-adaptation between dicot and monocot powdery mildew.</title>
        <authorList>
            <person name="Wu Y."/>
            <person name="Ma X."/>
            <person name="Pan Z."/>
            <person name="Kale S.D."/>
            <person name="Song Y."/>
            <person name="King H."/>
            <person name="Zhang Q."/>
            <person name="Presley C."/>
            <person name="Deng X."/>
            <person name="Wei C.I."/>
            <person name="Xiao S."/>
        </authorList>
    </citation>
    <scope>NUCLEOTIDE SEQUENCE [LARGE SCALE GENOMIC DNA]</scope>
    <source>
        <strain evidence="2">UMSG3</strain>
    </source>
</reference>
<evidence type="ECO:0000256" key="1">
    <source>
        <dbReference type="SAM" id="MobiDB-lite"/>
    </source>
</evidence>
<gene>
    <name evidence="2" type="ORF">GcM3_014003</name>
</gene>
<dbReference type="Proteomes" id="UP000283383">
    <property type="component" value="Unassembled WGS sequence"/>
</dbReference>
<sequence>MILPPITTDSPDQEAWRTPFNPSQADQQKEPIINGYITLMVINYERSKYTDVLLWKDFREDLEGWKLENFKTRKRMLLKNFVDHLVS</sequence>
<protein>
    <submittedName>
        <fullName evidence="2">Uncharacterized protein</fullName>
    </submittedName>
</protein>
<comment type="caution">
    <text evidence="2">The sequence shown here is derived from an EMBL/GenBank/DDBJ whole genome shotgun (WGS) entry which is preliminary data.</text>
</comment>
<evidence type="ECO:0000313" key="3">
    <source>
        <dbReference type="Proteomes" id="UP000283383"/>
    </source>
</evidence>
<evidence type="ECO:0000313" key="2">
    <source>
        <dbReference type="EMBL" id="RKF83336.1"/>
    </source>
</evidence>
<proteinExistence type="predicted"/>
<accession>A0A420J997</accession>
<keyword evidence="3" id="KW-1185">Reference proteome</keyword>
<name>A0A420J997_9PEZI</name>
<feature type="region of interest" description="Disordered" evidence="1">
    <location>
        <begin position="1"/>
        <end position="26"/>
    </location>
</feature>